<evidence type="ECO:0000259" key="1">
    <source>
        <dbReference type="Pfam" id="PF00583"/>
    </source>
</evidence>
<organism evidence="2 3">
    <name type="scientific">Paenibacillus contaminans</name>
    <dbReference type="NCBI Taxonomy" id="450362"/>
    <lineage>
        <taxon>Bacteria</taxon>
        <taxon>Bacillati</taxon>
        <taxon>Bacillota</taxon>
        <taxon>Bacilli</taxon>
        <taxon>Bacillales</taxon>
        <taxon>Paenibacillaceae</taxon>
        <taxon>Paenibacillus</taxon>
    </lineage>
</organism>
<dbReference type="InterPro" id="IPR016181">
    <property type="entry name" value="Acyl_CoA_acyltransferase"/>
</dbReference>
<dbReference type="SUPFAM" id="SSF55729">
    <property type="entry name" value="Acyl-CoA N-acyltransferases (Nat)"/>
    <property type="match status" value="1"/>
</dbReference>
<dbReference type="Pfam" id="PF00583">
    <property type="entry name" value="Acetyltransf_1"/>
    <property type="match status" value="1"/>
</dbReference>
<gene>
    <name evidence="2" type="ORF">DQG23_03550</name>
</gene>
<protein>
    <recommendedName>
        <fullName evidence="1">N-acetyltransferase domain-containing protein</fullName>
    </recommendedName>
</protein>
<sequence length="187" mass="21830">MSELTNINIKLAEQGEAYIIKNMYPLYLHDLSGHYGLTQGHIPNVHGIFEDSNDYRTLSDQYDVQNIWWEKPNCLYPFLIRVDDIPAGFALIASPPHCSKGTDYFVNDFFLLQPFRGKGIAEYSAIQIFDMFKGNWELFTNPAERNMIGQRFWRKTVSKYTSGSYKEEFGTTFDGYKLIFRFRNCNL</sequence>
<dbReference type="OrthoDB" id="1902458at2"/>
<dbReference type="GO" id="GO:0016747">
    <property type="term" value="F:acyltransferase activity, transferring groups other than amino-acyl groups"/>
    <property type="evidence" value="ECO:0007669"/>
    <property type="project" value="InterPro"/>
</dbReference>
<evidence type="ECO:0000313" key="3">
    <source>
        <dbReference type="Proteomes" id="UP000250369"/>
    </source>
</evidence>
<feature type="domain" description="N-acetyltransferase" evidence="1">
    <location>
        <begin position="51"/>
        <end position="133"/>
    </location>
</feature>
<comment type="caution">
    <text evidence="2">The sequence shown here is derived from an EMBL/GenBank/DDBJ whole genome shotgun (WGS) entry which is preliminary data.</text>
</comment>
<dbReference type="EMBL" id="QMFB01000001">
    <property type="protein sequence ID" value="RAV23279.1"/>
    <property type="molecule type" value="Genomic_DNA"/>
</dbReference>
<reference evidence="2 3" key="1">
    <citation type="journal article" date="2009" name="Int. J. Syst. Evol. Microbiol.">
        <title>Paenibacillus contaminans sp. nov., isolated from a contaminated laboratory plate.</title>
        <authorList>
            <person name="Chou J.H."/>
            <person name="Lee J.H."/>
            <person name="Lin M.C."/>
            <person name="Chang P.S."/>
            <person name="Arun A.B."/>
            <person name="Young C.C."/>
            <person name="Chen W.M."/>
        </authorList>
    </citation>
    <scope>NUCLEOTIDE SEQUENCE [LARGE SCALE GENOMIC DNA]</scope>
    <source>
        <strain evidence="2 3">CKOBP-6</strain>
    </source>
</reference>
<evidence type="ECO:0000313" key="2">
    <source>
        <dbReference type="EMBL" id="RAV23279.1"/>
    </source>
</evidence>
<accession>A0A329MTE4</accession>
<dbReference type="InterPro" id="IPR000182">
    <property type="entry name" value="GNAT_dom"/>
</dbReference>
<dbReference type="RefSeq" id="WP_113029390.1">
    <property type="nucleotide sequence ID" value="NZ_QMFB01000001.1"/>
</dbReference>
<name>A0A329MTE4_9BACL</name>
<dbReference type="Proteomes" id="UP000250369">
    <property type="component" value="Unassembled WGS sequence"/>
</dbReference>
<keyword evidence="3" id="KW-1185">Reference proteome</keyword>
<dbReference type="AlphaFoldDB" id="A0A329MTE4"/>
<proteinExistence type="predicted"/>